<keyword evidence="2" id="KW-1185">Reference proteome</keyword>
<sequence length="290" mass="31490">MQSSSHRVERWAWARFMIVSELNGSERRFGRIHCPYLKGPASVNPPMDAEPFGWVPAAAGSDCAAHMSPKEALVHSVDANKLAFPCRAVEPPRSNSVFPSRCMGVRSLRSVGPALDSRIDTCAGSTSYNAPRRWVRSKWLDSGYRRPPESISFHSPAHRAAVLTTSLSLRAPTPSTFEGPALRQLPTLTSLRSSGCHSRLSFLPIQSSTIDTACIATTAAFSFDTVTLLRRQHEANDTGLLFSSGNPEPQPPSARQPASTESGFLALARLLSPCLHERMHAVLAGSDQSI</sequence>
<dbReference type="EMBL" id="DF830081">
    <property type="protein sequence ID" value="GAK66593.1"/>
    <property type="molecule type" value="Genomic_DNA"/>
</dbReference>
<protein>
    <submittedName>
        <fullName evidence="1">Uncharacterized protein</fullName>
    </submittedName>
</protein>
<dbReference type="HOGENOM" id="CLU_959743_0_0_1"/>
<accession>A0A081CIU7</accession>
<evidence type="ECO:0000313" key="2">
    <source>
        <dbReference type="Proteomes" id="UP000053758"/>
    </source>
</evidence>
<gene>
    <name evidence="1" type="ORF">PAN0_014d4816</name>
</gene>
<name>A0A081CIU7_PSEA2</name>
<evidence type="ECO:0000313" key="1">
    <source>
        <dbReference type="EMBL" id="GAK66593.1"/>
    </source>
</evidence>
<proteinExistence type="predicted"/>
<dbReference type="GeneID" id="26305734"/>
<dbReference type="RefSeq" id="XP_014655008.1">
    <property type="nucleotide sequence ID" value="XM_014799522.1"/>
</dbReference>
<reference evidence="2" key="1">
    <citation type="journal article" date="2014" name="Genome Announc.">
        <title>Draft Genome Sequence of the Yeast Pseudozyma antarctica Type Strain JCM10317, a Producer of the Glycolipid Biosurfactants, Mannosylerythritol Lipids.</title>
        <authorList>
            <person name="Saika A."/>
            <person name="Koike H."/>
            <person name="Hori T."/>
            <person name="Fukuoka T."/>
            <person name="Sato S."/>
            <person name="Habe H."/>
            <person name="Kitamoto D."/>
            <person name="Morita T."/>
        </authorList>
    </citation>
    <scope>NUCLEOTIDE SEQUENCE [LARGE SCALE GENOMIC DNA]</scope>
    <source>
        <strain evidence="2">JCM 10317</strain>
    </source>
</reference>
<dbReference type="AlphaFoldDB" id="A0A081CIU7"/>
<organism evidence="1 2">
    <name type="scientific">Pseudozyma antarctica</name>
    <name type="common">Yeast</name>
    <name type="synonym">Candida antarctica</name>
    <dbReference type="NCBI Taxonomy" id="84753"/>
    <lineage>
        <taxon>Eukaryota</taxon>
        <taxon>Fungi</taxon>
        <taxon>Dikarya</taxon>
        <taxon>Basidiomycota</taxon>
        <taxon>Ustilaginomycotina</taxon>
        <taxon>Ustilaginomycetes</taxon>
        <taxon>Ustilaginales</taxon>
        <taxon>Ustilaginaceae</taxon>
        <taxon>Moesziomyces</taxon>
    </lineage>
</organism>
<dbReference type="Proteomes" id="UP000053758">
    <property type="component" value="Unassembled WGS sequence"/>
</dbReference>